<keyword evidence="4" id="KW-0249">Electron transport</keyword>
<dbReference type="eggNOG" id="arCOG02920">
    <property type="taxonomic scope" value="Archaea"/>
</dbReference>
<sequence length="161" mass="17151">MRDAGSDTGLLARRLRSRVRRRSYLASLGALGASALAGCGGRSAPSTSTTSLPPDTVECDLVDYAFRPGTHEPLTIDAGTTVRFVWKTSGHNIVPKRQPDGADWAGVPEIYTAGHTDDYTFTVPGRYRIVCEPHVDLGMVGNIVVTGGETTNGTTSETDRV</sequence>
<evidence type="ECO:0000313" key="8">
    <source>
        <dbReference type="EMBL" id="GAD53180.1"/>
    </source>
</evidence>
<comment type="caution">
    <text evidence="8">The sequence shown here is derived from an EMBL/GenBank/DDBJ whole genome shotgun (WGS) entry which is preliminary data.</text>
</comment>
<evidence type="ECO:0000259" key="7">
    <source>
        <dbReference type="Pfam" id="PF00127"/>
    </source>
</evidence>
<evidence type="ECO:0000256" key="2">
    <source>
        <dbReference type="ARBA" id="ARBA00022448"/>
    </source>
</evidence>
<dbReference type="InterPro" id="IPR000923">
    <property type="entry name" value="BlueCu_1"/>
</dbReference>
<evidence type="ECO:0000256" key="1">
    <source>
        <dbReference type="ARBA" id="ARBA00004370"/>
    </source>
</evidence>
<gene>
    <name evidence="8" type="ORF">MBEHAL_1940</name>
</gene>
<protein>
    <submittedName>
        <fullName evidence="8">Halocyanin</fullName>
    </submittedName>
</protein>
<dbReference type="Pfam" id="PF00127">
    <property type="entry name" value="Copper-bind"/>
    <property type="match status" value="1"/>
</dbReference>
<keyword evidence="9" id="KW-1185">Reference proteome</keyword>
<dbReference type="Proteomes" id="UP000016986">
    <property type="component" value="Unassembled WGS sequence"/>
</dbReference>
<keyword evidence="6" id="KW-0472">Membrane</keyword>
<evidence type="ECO:0000256" key="5">
    <source>
        <dbReference type="ARBA" id="ARBA00023008"/>
    </source>
</evidence>
<keyword evidence="5" id="KW-0186">Copper</keyword>
<dbReference type="AlphaFoldDB" id="U2YVX2"/>
<dbReference type="PANTHER" id="PTHR34192">
    <property type="entry name" value="PLASTOCYANIN MAJOR ISOFORM, CHLOROPLASTIC-RELATED"/>
    <property type="match status" value="1"/>
</dbReference>
<dbReference type="Gene3D" id="2.60.40.420">
    <property type="entry name" value="Cupredoxins - blue copper proteins"/>
    <property type="match status" value="1"/>
</dbReference>
<evidence type="ECO:0000313" key="9">
    <source>
        <dbReference type="Proteomes" id="UP000016986"/>
    </source>
</evidence>
<accession>U2YVX2</accession>
<comment type="subcellular location">
    <subcellularLocation>
        <location evidence="1">Membrane</location>
    </subcellularLocation>
</comment>
<evidence type="ECO:0000256" key="4">
    <source>
        <dbReference type="ARBA" id="ARBA00022982"/>
    </source>
</evidence>
<dbReference type="InterPro" id="IPR008972">
    <property type="entry name" value="Cupredoxin"/>
</dbReference>
<evidence type="ECO:0000256" key="6">
    <source>
        <dbReference type="ARBA" id="ARBA00023136"/>
    </source>
</evidence>
<reference evidence="8 9" key="1">
    <citation type="submission" date="2013-09" db="EMBL/GenBank/DDBJ databases">
        <title>Whole genome sequencing of Halarchaeum acidiphilum strain MH1-52-1.</title>
        <authorList>
            <person name="Shimane Y."/>
            <person name="Minegishi H."/>
            <person name="Nishi S."/>
            <person name="Echigo A."/>
            <person name="Shuto A."/>
            <person name="Konishi M."/>
            <person name="Ito T."/>
            <person name="Ohkuma M."/>
            <person name="Ohta Y."/>
            <person name="Nagano Y."/>
            <person name="Tsubouchi T."/>
            <person name="Mori K."/>
            <person name="Usui K."/>
            <person name="Kamekura M."/>
            <person name="Usami R."/>
            <person name="Takaki Y."/>
            <person name="Hatada Y."/>
        </authorList>
    </citation>
    <scope>NUCLEOTIDE SEQUENCE [LARGE SCALE GENOMIC DNA]</scope>
    <source>
        <strain evidence="8 9">JCM 16109</strain>
    </source>
</reference>
<evidence type="ECO:0000256" key="3">
    <source>
        <dbReference type="ARBA" id="ARBA00022723"/>
    </source>
</evidence>
<proteinExistence type="predicted"/>
<name>U2YVX2_9EURY</name>
<keyword evidence="2" id="KW-0813">Transport</keyword>
<dbReference type="SUPFAM" id="SSF49503">
    <property type="entry name" value="Cupredoxins"/>
    <property type="match status" value="1"/>
</dbReference>
<dbReference type="GO" id="GO:0016020">
    <property type="term" value="C:membrane"/>
    <property type="evidence" value="ECO:0007669"/>
    <property type="project" value="UniProtKB-SubCell"/>
</dbReference>
<dbReference type="GO" id="GO:0005507">
    <property type="term" value="F:copper ion binding"/>
    <property type="evidence" value="ECO:0007669"/>
    <property type="project" value="InterPro"/>
</dbReference>
<organism evidence="8 9">
    <name type="scientific">Halarchaeum acidiphilum MH1-52-1</name>
    <dbReference type="NCBI Taxonomy" id="1261545"/>
    <lineage>
        <taxon>Archaea</taxon>
        <taxon>Methanobacteriati</taxon>
        <taxon>Methanobacteriota</taxon>
        <taxon>Stenosarchaea group</taxon>
        <taxon>Halobacteria</taxon>
        <taxon>Halobacteriales</taxon>
        <taxon>Halobacteriaceae</taxon>
    </lineage>
</organism>
<dbReference type="GO" id="GO:0009055">
    <property type="term" value="F:electron transfer activity"/>
    <property type="evidence" value="ECO:0007669"/>
    <property type="project" value="InterPro"/>
</dbReference>
<dbReference type="PANTHER" id="PTHR34192:SF10">
    <property type="entry name" value="PLASTOCYANIN MAJOR ISOFORM, CHLOROPLASTIC-RELATED"/>
    <property type="match status" value="1"/>
</dbReference>
<keyword evidence="3" id="KW-0479">Metal-binding</keyword>
<feature type="domain" description="Blue (type 1) copper" evidence="7">
    <location>
        <begin position="73"/>
        <end position="145"/>
    </location>
</feature>
<dbReference type="EMBL" id="BATA01000052">
    <property type="protein sequence ID" value="GAD53180.1"/>
    <property type="molecule type" value="Genomic_DNA"/>
</dbReference>